<feature type="region of interest" description="Disordered" evidence="3">
    <location>
        <begin position="135"/>
        <end position="162"/>
    </location>
</feature>
<evidence type="ECO:0000256" key="3">
    <source>
        <dbReference type="SAM" id="MobiDB-lite"/>
    </source>
</evidence>
<gene>
    <name evidence="4" type="ORF">KXQ929_LOCUS38416</name>
</gene>
<dbReference type="Pfam" id="PF01436">
    <property type="entry name" value="NHL"/>
    <property type="match status" value="1"/>
</dbReference>
<feature type="repeat" description="NHL" evidence="2">
    <location>
        <begin position="55"/>
        <end position="90"/>
    </location>
</feature>
<keyword evidence="1" id="KW-0677">Repeat</keyword>
<dbReference type="SUPFAM" id="SSF63829">
    <property type="entry name" value="Calcium-dependent phosphotriesterase"/>
    <property type="match status" value="1"/>
</dbReference>
<evidence type="ECO:0000256" key="1">
    <source>
        <dbReference type="ARBA" id="ARBA00022737"/>
    </source>
</evidence>
<dbReference type="Proteomes" id="UP000663868">
    <property type="component" value="Unassembled WGS sequence"/>
</dbReference>
<organism evidence="4 5">
    <name type="scientific">Adineta steineri</name>
    <dbReference type="NCBI Taxonomy" id="433720"/>
    <lineage>
        <taxon>Eukaryota</taxon>
        <taxon>Metazoa</taxon>
        <taxon>Spiralia</taxon>
        <taxon>Gnathifera</taxon>
        <taxon>Rotifera</taxon>
        <taxon>Eurotatoria</taxon>
        <taxon>Bdelloidea</taxon>
        <taxon>Adinetida</taxon>
        <taxon>Adinetidae</taxon>
        <taxon>Adineta</taxon>
    </lineage>
</organism>
<dbReference type="PANTHER" id="PTHR24104">
    <property type="entry name" value="E3 UBIQUITIN-PROTEIN LIGASE NHLRC1-RELATED"/>
    <property type="match status" value="1"/>
</dbReference>
<name>A0A819Z552_9BILA</name>
<dbReference type="AlphaFoldDB" id="A0A819Z552"/>
<dbReference type="Gene3D" id="2.120.10.30">
    <property type="entry name" value="TolB, C-terminal domain"/>
    <property type="match status" value="1"/>
</dbReference>
<sequence>AGGNGQGENLNQLSYPQGVIVDDLGQIYMADCWNDRIMRWCEGEEEGEIVVGGHRRGNQLNRPMGLCFDDEENLYVVDYLNHRIQKFEIILKIQKLEPEDEASVDPRSDRTRGMILMIGEIANFLKKTGDIASNLGTESHYPKSTTTAAKKRKRFDEDGDETRSKSNILNVNIECRWYTA</sequence>
<evidence type="ECO:0000313" key="5">
    <source>
        <dbReference type="Proteomes" id="UP000663868"/>
    </source>
</evidence>
<accession>A0A819Z552</accession>
<feature type="non-terminal residue" evidence="4">
    <location>
        <position position="180"/>
    </location>
</feature>
<dbReference type="InterPro" id="IPR050952">
    <property type="entry name" value="TRIM-NHL_E3_ligases"/>
</dbReference>
<dbReference type="EMBL" id="CAJOBB010006836">
    <property type="protein sequence ID" value="CAF4171433.1"/>
    <property type="molecule type" value="Genomic_DNA"/>
</dbReference>
<evidence type="ECO:0000313" key="4">
    <source>
        <dbReference type="EMBL" id="CAF4171433.1"/>
    </source>
</evidence>
<dbReference type="InterPro" id="IPR011042">
    <property type="entry name" value="6-blade_b-propeller_TolB-like"/>
</dbReference>
<proteinExistence type="predicted"/>
<dbReference type="InterPro" id="IPR001258">
    <property type="entry name" value="NHL_repeat"/>
</dbReference>
<comment type="caution">
    <text evidence="4">The sequence shown here is derived from an EMBL/GenBank/DDBJ whole genome shotgun (WGS) entry which is preliminary data.</text>
</comment>
<protein>
    <submittedName>
        <fullName evidence="4">Uncharacterized protein</fullName>
    </submittedName>
</protein>
<reference evidence="4" key="1">
    <citation type="submission" date="2021-02" db="EMBL/GenBank/DDBJ databases">
        <authorList>
            <person name="Nowell W R."/>
        </authorList>
    </citation>
    <scope>NUCLEOTIDE SEQUENCE</scope>
</reference>
<evidence type="ECO:0000256" key="2">
    <source>
        <dbReference type="PROSITE-ProRule" id="PRU00504"/>
    </source>
</evidence>
<dbReference type="PROSITE" id="PS51125">
    <property type="entry name" value="NHL"/>
    <property type="match status" value="1"/>
</dbReference>